<dbReference type="EMBL" id="WRPA01000013">
    <property type="protein sequence ID" value="MXR69924.1"/>
    <property type="molecule type" value="Genomic_DNA"/>
</dbReference>
<evidence type="ECO:0000256" key="3">
    <source>
        <dbReference type="ARBA" id="ARBA00022475"/>
    </source>
</evidence>
<evidence type="ECO:0000313" key="9">
    <source>
        <dbReference type="Proteomes" id="UP000474778"/>
    </source>
</evidence>
<gene>
    <name evidence="8" type="ORF">GNT65_14775</name>
</gene>
<dbReference type="Gene3D" id="1.10.1760.20">
    <property type="match status" value="1"/>
</dbReference>
<comment type="subcellular location">
    <subcellularLocation>
        <location evidence="1">Cell membrane</location>
        <topology evidence="1">Multi-pass membrane protein</topology>
    </subcellularLocation>
</comment>
<feature type="transmembrane region" description="Helical" evidence="7">
    <location>
        <begin position="186"/>
        <end position="212"/>
    </location>
</feature>
<feature type="transmembrane region" description="Helical" evidence="7">
    <location>
        <begin position="88"/>
        <end position="109"/>
    </location>
</feature>
<evidence type="ECO:0000256" key="2">
    <source>
        <dbReference type="ARBA" id="ARBA00022448"/>
    </source>
</evidence>
<evidence type="ECO:0008006" key="10">
    <source>
        <dbReference type="Google" id="ProtNLM"/>
    </source>
</evidence>
<dbReference type="GO" id="GO:0005886">
    <property type="term" value="C:plasma membrane"/>
    <property type="evidence" value="ECO:0007669"/>
    <property type="project" value="UniProtKB-SubCell"/>
</dbReference>
<evidence type="ECO:0000313" key="8">
    <source>
        <dbReference type="EMBL" id="MXR69924.1"/>
    </source>
</evidence>
<dbReference type="Pfam" id="PF01891">
    <property type="entry name" value="CbiM"/>
    <property type="match status" value="1"/>
</dbReference>
<keyword evidence="4 7" id="KW-0812">Transmembrane</keyword>
<organism evidence="8 9">
    <name type="scientific">Shewanella insulae</name>
    <dbReference type="NCBI Taxonomy" id="2681496"/>
    <lineage>
        <taxon>Bacteria</taxon>
        <taxon>Pseudomonadati</taxon>
        <taxon>Pseudomonadota</taxon>
        <taxon>Gammaproteobacteria</taxon>
        <taxon>Alteromonadales</taxon>
        <taxon>Shewanellaceae</taxon>
        <taxon>Shewanella</taxon>
    </lineage>
</organism>
<keyword evidence="5 7" id="KW-1133">Transmembrane helix</keyword>
<keyword evidence="2" id="KW-0813">Transport</keyword>
<sequence length="226" mass="26227">MTAFLLQRWSEISWQFGGAQLLAMAVLALWLWAIWPVEDVKALLKDKALQTRLLLAIFFVNGLWLIDASITPGIHVHFLGLVTLMLMFGWRLATLALLLPVAFFATFMLKLPLDFAIYGLVAIALPLFLSYVVYSQVFKYLPHHLFVYIFCGAFMNAFLCIVFHILCWSTWLYFSTDYDWAYLTDNYLLLIPLLAFPEALLNGMAVTLMVVYRPEWLYDYSDRTYF</sequence>
<evidence type="ECO:0000256" key="7">
    <source>
        <dbReference type="SAM" id="Phobius"/>
    </source>
</evidence>
<protein>
    <recommendedName>
        <fullName evidence="10">Energy-coupling factor ABC transporter permease</fullName>
    </recommendedName>
</protein>
<dbReference type="AlphaFoldDB" id="A0A6L7I1W1"/>
<dbReference type="GO" id="GO:0000041">
    <property type="term" value="P:transition metal ion transport"/>
    <property type="evidence" value="ECO:0007669"/>
    <property type="project" value="InterPro"/>
</dbReference>
<accession>A0A6L7I1W1</accession>
<dbReference type="Proteomes" id="UP000474778">
    <property type="component" value="Unassembled WGS sequence"/>
</dbReference>
<reference evidence="8 9" key="1">
    <citation type="submission" date="2019-12" db="EMBL/GenBank/DDBJ databases">
        <title>Shewanella insulae sp. nov., isolated from a tidal flat.</title>
        <authorList>
            <person name="Yoon J.-H."/>
        </authorList>
    </citation>
    <scope>NUCLEOTIDE SEQUENCE [LARGE SCALE GENOMIC DNA]</scope>
    <source>
        <strain evidence="8 9">JBTF-M18</strain>
    </source>
</reference>
<evidence type="ECO:0000256" key="1">
    <source>
        <dbReference type="ARBA" id="ARBA00004651"/>
    </source>
</evidence>
<keyword evidence="6 7" id="KW-0472">Membrane</keyword>
<evidence type="ECO:0000256" key="6">
    <source>
        <dbReference type="ARBA" id="ARBA00023136"/>
    </source>
</evidence>
<evidence type="ECO:0000256" key="5">
    <source>
        <dbReference type="ARBA" id="ARBA00022989"/>
    </source>
</evidence>
<feature type="transmembrane region" description="Helical" evidence="7">
    <location>
        <begin position="12"/>
        <end position="33"/>
    </location>
</feature>
<feature type="transmembrane region" description="Helical" evidence="7">
    <location>
        <begin position="53"/>
        <end position="76"/>
    </location>
</feature>
<feature type="transmembrane region" description="Helical" evidence="7">
    <location>
        <begin position="146"/>
        <end position="174"/>
    </location>
</feature>
<comment type="caution">
    <text evidence="8">The sequence shown here is derived from an EMBL/GenBank/DDBJ whole genome shotgun (WGS) entry which is preliminary data.</text>
</comment>
<dbReference type="InterPro" id="IPR002751">
    <property type="entry name" value="CbiM/NikMN"/>
</dbReference>
<keyword evidence="9" id="KW-1185">Reference proteome</keyword>
<name>A0A6L7I1W1_9GAMM</name>
<proteinExistence type="predicted"/>
<keyword evidence="3" id="KW-1003">Cell membrane</keyword>
<evidence type="ECO:0000256" key="4">
    <source>
        <dbReference type="ARBA" id="ARBA00022692"/>
    </source>
</evidence>
<feature type="transmembrane region" description="Helical" evidence="7">
    <location>
        <begin position="115"/>
        <end position="134"/>
    </location>
</feature>
<dbReference type="RefSeq" id="WP_160797507.1">
    <property type="nucleotide sequence ID" value="NZ_JAKEVG010000030.1"/>
</dbReference>